<dbReference type="SMART" id="SM00450">
    <property type="entry name" value="RHOD"/>
    <property type="match status" value="1"/>
</dbReference>
<name>A0A5B8MTY8_9CHLO</name>
<protein>
    <recommendedName>
        <fullName evidence="1">Rhodanese domain-containing protein</fullName>
    </recommendedName>
</protein>
<dbReference type="Proteomes" id="UP000316726">
    <property type="component" value="Chromosome 12"/>
</dbReference>
<dbReference type="Pfam" id="PF00581">
    <property type="entry name" value="Rhodanese"/>
    <property type="match status" value="1"/>
</dbReference>
<evidence type="ECO:0000259" key="1">
    <source>
        <dbReference type="PROSITE" id="PS50206"/>
    </source>
</evidence>
<proteinExistence type="predicted"/>
<feature type="domain" description="Rhodanese" evidence="1">
    <location>
        <begin position="42"/>
        <end position="132"/>
    </location>
</feature>
<dbReference type="Gene3D" id="3.40.250.10">
    <property type="entry name" value="Rhodanese-like domain"/>
    <property type="match status" value="1"/>
</dbReference>
<accession>A0A5B8MTY8</accession>
<evidence type="ECO:0000313" key="5">
    <source>
        <dbReference type="Proteomes" id="UP000316726"/>
    </source>
</evidence>
<dbReference type="OrthoDB" id="1890500at2759"/>
<dbReference type="SUPFAM" id="SSF52821">
    <property type="entry name" value="Rhodanese/Cell cycle control phosphatase"/>
    <property type="match status" value="1"/>
</dbReference>
<evidence type="ECO:0000313" key="4">
    <source>
        <dbReference type="EMBL" id="QDZ23973.1"/>
    </source>
</evidence>
<dbReference type="InterPro" id="IPR036873">
    <property type="entry name" value="Rhodanese-like_dom_sf"/>
</dbReference>
<dbReference type="AlphaFoldDB" id="A0A5B8MTY8"/>
<reference evidence="2" key="2">
    <citation type="submission" date="2021-01" db="EMBL/GenBank/DDBJ databases">
        <authorList>
            <person name="Corre E."/>
            <person name="Pelletier E."/>
            <person name="Niang G."/>
            <person name="Scheremetjew M."/>
            <person name="Finn R."/>
            <person name="Kale V."/>
            <person name="Holt S."/>
            <person name="Cochrane G."/>
            <person name="Meng A."/>
            <person name="Brown T."/>
            <person name="Cohen L."/>
        </authorList>
    </citation>
    <scope>NUCLEOTIDE SEQUENCE</scope>
    <source>
        <strain evidence="2">CCMP1205</strain>
    </source>
</reference>
<evidence type="ECO:0000313" key="3">
    <source>
        <dbReference type="EMBL" id="CAD9712540.1"/>
    </source>
</evidence>
<reference evidence="4 5" key="1">
    <citation type="submission" date="2018-07" db="EMBL/GenBank/DDBJ databases">
        <title>The complete nuclear genome of the prasinophyte Chloropicon primus (CCMP1205).</title>
        <authorList>
            <person name="Pombert J.-F."/>
            <person name="Otis C."/>
            <person name="Turmel M."/>
            <person name="Lemieux C."/>
        </authorList>
    </citation>
    <scope>NUCLEOTIDE SEQUENCE [LARGE SCALE GENOMIC DNA]</scope>
    <source>
        <strain evidence="4 5">CCMP1205</strain>
    </source>
</reference>
<gene>
    <name evidence="4" type="ORF">A3770_12p64910</name>
    <name evidence="2" type="ORF">CPRI1469_LOCUS1379</name>
    <name evidence="3" type="ORF">CPRI1469_LOCUS1381</name>
</gene>
<keyword evidence="5" id="KW-1185">Reference proteome</keyword>
<dbReference type="EMBL" id="HBHL01002359">
    <property type="protein sequence ID" value="CAD9712540.1"/>
    <property type="molecule type" value="Transcribed_RNA"/>
</dbReference>
<sequence>MARRDEERRKEMLEAFEGFASKGGFRDKVDHITSEEVAKRMGDGDLVVVDVRPDKLRAVSRIPGSMSQKEFEDKRAGDASFFQGKTVVTSCTIGFKAGLFALSLVENSKDLVVKNHVGSMMDWCHEGGDLVDGKGEATKNVHGMSEDLVKYFPHAKGYNIVTD</sequence>
<dbReference type="EMBL" id="CP031045">
    <property type="protein sequence ID" value="QDZ23973.1"/>
    <property type="molecule type" value="Genomic_DNA"/>
</dbReference>
<dbReference type="InterPro" id="IPR001763">
    <property type="entry name" value="Rhodanese-like_dom"/>
</dbReference>
<organism evidence="4 5">
    <name type="scientific">Chloropicon primus</name>
    <dbReference type="NCBI Taxonomy" id="1764295"/>
    <lineage>
        <taxon>Eukaryota</taxon>
        <taxon>Viridiplantae</taxon>
        <taxon>Chlorophyta</taxon>
        <taxon>Chloropicophyceae</taxon>
        <taxon>Chloropicales</taxon>
        <taxon>Chloropicaceae</taxon>
        <taxon>Chloropicon</taxon>
    </lineage>
</organism>
<evidence type="ECO:0000313" key="2">
    <source>
        <dbReference type="EMBL" id="CAD9712538.1"/>
    </source>
</evidence>
<dbReference type="PROSITE" id="PS50206">
    <property type="entry name" value="RHODANESE_3"/>
    <property type="match status" value="1"/>
</dbReference>
<dbReference type="EMBL" id="HBHL01002357">
    <property type="protein sequence ID" value="CAD9712538.1"/>
    <property type="molecule type" value="Transcribed_RNA"/>
</dbReference>